<dbReference type="InterPro" id="IPR013210">
    <property type="entry name" value="LRR_N_plant-typ"/>
</dbReference>
<keyword evidence="7" id="KW-1185">Reference proteome</keyword>
<gene>
    <name evidence="6" type="ORF">V8G54_003460</name>
</gene>
<dbReference type="AlphaFoldDB" id="A0AAQ3SDV4"/>
<dbReference type="PANTHER" id="PTHR48007">
    <property type="entry name" value="LEUCINE-RICH REPEAT RECEPTOR-LIKE PROTEIN KINASE PXC1"/>
    <property type="match status" value="1"/>
</dbReference>
<keyword evidence="4" id="KW-1133">Transmembrane helix</keyword>
<reference evidence="6 7" key="1">
    <citation type="journal article" date="2023" name="Life. Sci Alliance">
        <title>Evolutionary insights into 3D genome organization and epigenetic landscape of Vigna mungo.</title>
        <authorList>
            <person name="Junaid A."/>
            <person name="Singh B."/>
            <person name="Bhatia S."/>
        </authorList>
    </citation>
    <scope>NUCLEOTIDE SEQUENCE [LARGE SCALE GENOMIC DNA]</scope>
    <source>
        <strain evidence="6">Urdbean</strain>
    </source>
</reference>
<organism evidence="6 7">
    <name type="scientific">Vigna mungo</name>
    <name type="common">Black gram</name>
    <name type="synonym">Phaseolus mungo</name>
    <dbReference type="NCBI Taxonomy" id="3915"/>
    <lineage>
        <taxon>Eukaryota</taxon>
        <taxon>Viridiplantae</taxon>
        <taxon>Streptophyta</taxon>
        <taxon>Embryophyta</taxon>
        <taxon>Tracheophyta</taxon>
        <taxon>Spermatophyta</taxon>
        <taxon>Magnoliopsida</taxon>
        <taxon>eudicotyledons</taxon>
        <taxon>Gunneridae</taxon>
        <taxon>Pentapetalae</taxon>
        <taxon>rosids</taxon>
        <taxon>fabids</taxon>
        <taxon>Fabales</taxon>
        <taxon>Fabaceae</taxon>
        <taxon>Papilionoideae</taxon>
        <taxon>50 kb inversion clade</taxon>
        <taxon>NPAAA clade</taxon>
        <taxon>indigoferoid/millettioid clade</taxon>
        <taxon>Phaseoleae</taxon>
        <taxon>Vigna</taxon>
    </lineage>
</organism>
<dbReference type="InterPro" id="IPR046959">
    <property type="entry name" value="PRK1-6/SRF4-like"/>
</dbReference>
<feature type="transmembrane region" description="Helical" evidence="4">
    <location>
        <begin position="113"/>
        <end position="137"/>
    </location>
</feature>
<dbReference type="Proteomes" id="UP001374535">
    <property type="component" value="Chromosome 1"/>
</dbReference>
<proteinExistence type="predicted"/>
<evidence type="ECO:0000313" key="6">
    <source>
        <dbReference type="EMBL" id="WVZ24916.1"/>
    </source>
</evidence>
<keyword evidence="1" id="KW-0433">Leucine-rich repeat</keyword>
<dbReference type="EMBL" id="CP144700">
    <property type="protein sequence ID" value="WVZ24916.1"/>
    <property type="molecule type" value="Genomic_DNA"/>
</dbReference>
<dbReference type="PANTHER" id="PTHR48007:SF34">
    <property type="entry name" value="PROTEIN STRUBBELIG-RECEPTOR FAMILY 8 ISOFORM X1"/>
    <property type="match status" value="1"/>
</dbReference>
<evidence type="ECO:0000313" key="7">
    <source>
        <dbReference type="Proteomes" id="UP001374535"/>
    </source>
</evidence>
<name>A0AAQ3SDV4_VIGMU</name>
<protein>
    <recommendedName>
        <fullName evidence="5">Leucine-rich repeat-containing N-terminal plant-type domain-containing protein</fullName>
    </recommendedName>
</protein>
<keyword evidence="2" id="KW-0677">Repeat</keyword>
<evidence type="ECO:0000256" key="2">
    <source>
        <dbReference type="ARBA" id="ARBA00022737"/>
    </source>
</evidence>
<feature type="region of interest" description="Disordered" evidence="3">
    <location>
        <begin position="145"/>
        <end position="164"/>
    </location>
</feature>
<accession>A0AAQ3SDV4</accession>
<feature type="region of interest" description="Disordered" evidence="3">
    <location>
        <begin position="67"/>
        <end position="110"/>
    </location>
</feature>
<evidence type="ECO:0000256" key="1">
    <source>
        <dbReference type="ARBA" id="ARBA00022614"/>
    </source>
</evidence>
<feature type="compositionally biased region" description="Pro residues" evidence="3">
    <location>
        <begin position="73"/>
        <end position="85"/>
    </location>
</feature>
<dbReference type="Gene3D" id="3.80.10.10">
    <property type="entry name" value="Ribonuclease Inhibitor"/>
    <property type="match status" value="1"/>
</dbReference>
<evidence type="ECO:0000256" key="3">
    <source>
        <dbReference type="SAM" id="MobiDB-lite"/>
    </source>
</evidence>
<sequence>MFDAANALRAMFQSMNSPSQLNWNGEDPCGQSWQGITCSGNRVTEIKLPGRSLSGSFGYQLESLSSLTNLSGPAPPPPPGTPPVVPRNRNHKSGGHTPSDAGSSDDGGKKSGIGGGGIAGIVISILVVAAIVAFFLVKKRSKKSSGDIEKLDNQPLAPHTSHHHGQHVILVCY</sequence>
<keyword evidence="4" id="KW-0472">Membrane</keyword>
<dbReference type="InterPro" id="IPR032675">
    <property type="entry name" value="LRR_dom_sf"/>
</dbReference>
<evidence type="ECO:0000256" key="4">
    <source>
        <dbReference type="SAM" id="Phobius"/>
    </source>
</evidence>
<keyword evidence="4" id="KW-0812">Transmembrane</keyword>
<feature type="domain" description="Leucine-rich repeat-containing N-terminal plant-type" evidence="5">
    <location>
        <begin position="6"/>
        <end position="39"/>
    </location>
</feature>
<dbReference type="Pfam" id="PF08263">
    <property type="entry name" value="LRRNT_2"/>
    <property type="match status" value="1"/>
</dbReference>
<evidence type="ECO:0000259" key="5">
    <source>
        <dbReference type="Pfam" id="PF08263"/>
    </source>
</evidence>